<protein>
    <recommendedName>
        <fullName evidence="5">Brain protein I3</fullName>
    </recommendedName>
</protein>
<reference evidence="4" key="2">
    <citation type="submission" date="2015-01" db="EMBL/GenBank/DDBJ databases">
        <title>Evolutionary Origins and Diversification of the Mycorrhizal Mutualists.</title>
        <authorList>
            <consortium name="DOE Joint Genome Institute"/>
            <consortium name="Mycorrhizal Genomics Consortium"/>
            <person name="Kohler A."/>
            <person name="Kuo A."/>
            <person name="Nagy L.G."/>
            <person name="Floudas D."/>
            <person name="Copeland A."/>
            <person name="Barry K.W."/>
            <person name="Cichocki N."/>
            <person name="Veneault-Fourrey C."/>
            <person name="LaButti K."/>
            <person name="Lindquist E.A."/>
            <person name="Lipzen A."/>
            <person name="Lundell T."/>
            <person name="Morin E."/>
            <person name="Murat C."/>
            <person name="Riley R."/>
            <person name="Ohm R."/>
            <person name="Sun H."/>
            <person name="Tunlid A."/>
            <person name="Henrissat B."/>
            <person name="Grigoriev I.V."/>
            <person name="Hibbett D.S."/>
            <person name="Martin F."/>
        </authorList>
    </citation>
    <scope>NUCLEOTIDE SEQUENCE [LARGE SCALE GENOMIC DNA]</scope>
    <source>
        <strain evidence="4">Foug A</strain>
    </source>
</reference>
<feature type="non-terminal residue" evidence="3">
    <location>
        <position position="1"/>
    </location>
</feature>
<dbReference type="Pfam" id="PF10164">
    <property type="entry name" value="BRI3"/>
    <property type="match status" value="1"/>
</dbReference>
<keyword evidence="2" id="KW-0472">Membrane</keyword>
<dbReference type="InterPro" id="IPR019317">
    <property type="entry name" value="BRI3"/>
</dbReference>
<evidence type="ECO:0008006" key="5">
    <source>
        <dbReference type="Google" id="ProtNLM"/>
    </source>
</evidence>
<dbReference type="Proteomes" id="UP000053989">
    <property type="component" value="Unassembled WGS sequence"/>
</dbReference>
<proteinExistence type="predicted"/>
<reference evidence="3 4" key="1">
    <citation type="submission" date="2014-04" db="EMBL/GenBank/DDBJ databases">
        <authorList>
            <consortium name="DOE Joint Genome Institute"/>
            <person name="Kuo A."/>
            <person name="Kohler A."/>
            <person name="Nagy L.G."/>
            <person name="Floudas D."/>
            <person name="Copeland A."/>
            <person name="Barry K.W."/>
            <person name="Cichocki N."/>
            <person name="Veneault-Fourrey C."/>
            <person name="LaButti K."/>
            <person name="Lindquist E.A."/>
            <person name="Lipzen A."/>
            <person name="Lundell T."/>
            <person name="Morin E."/>
            <person name="Murat C."/>
            <person name="Sun H."/>
            <person name="Tunlid A."/>
            <person name="Henrissat B."/>
            <person name="Grigoriev I.V."/>
            <person name="Hibbett D.S."/>
            <person name="Martin F."/>
            <person name="Nordberg H.P."/>
            <person name="Cantor M.N."/>
            <person name="Hua S.X."/>
        </authorList>
    </citation>
    <scope>NUCLEOTIDE SEQUENCE [LARGE SCALE GENOMIC DNA]</scope>
    <source>
        <strain evidence="3 4">Foug A</strain>
    </source>
</reference>
<organism evidence="3 4">
    <name type="scientific">Scleroderma citrinum Foug A</name>
    <dbReference type="NCBI Taxonomy" id="1036808"/>
    <lineage>
        <taxon>Eukaryota</taxon>
        <taxon>Fungi</taxon>
        <taxon>Dikarya</taxon>
        <taxon>Basidiomycota</taxon>
        <taxon>Agaricomycotina</taxon>
        <taxon>Agaricomycetes</taxon>
        <taxon>Agaricomycetidae</taxon>
        <taxon>Boletales</taxon>
        <taxon>Sclerodermatineae</taxon>
        <taxon>Sclerodermataceae</taxon>
        <taxon>Scleroderma</taxon>
    </lineage>
</organism>
<keyword evidence="2" id="KW-0812">Transmembrane</keyword>
<keyword evidence="2" id="KW-1133">Transmembrane helix</keyword>
<sequence>DQPPAYDFVAAQSSNDASMCAHDTSPKKQAQQDSLSPAHVKGVHPRPVPAMHETTVYHYNNPLTGDHLASLLPPDHPEMICLQRGGHDTQTKFGLIGILAAIFWFPLGVGLCLLDRRVVCRRCGMLVEDGICG</sequence>
<dbReference type="EMBL" id="KN822006">
    <property type="protein sequence ID" value="KIM69696.1"/>
    <property type="molecule type" value="Genomic_DNA"/>
</dbReference>
<evidence type="ECO:0000313" key="3">
    <source>
        <dbReference type="EMBL" id="KIM69696.1"/>
    </source>
</evidence>
<keyword evidence="4" id="KW-1185">Reference proteome</keyword>
<dbReference type="InParanoid" id="A0A0C3EPE8"/>
<feature type="transmembrane region" description="Helical" evidence="2">
    <location>
        <begin position="93"/>
        <end position="114"/>
    </location>
</feature>
<gene>
    <name evidence="3" type="ORF">SCLCIDRAFT_102780</name>
</gene>
<feature type="region of interest" description="Disordered" evidence="1">
    <location>
        <begin position="13"/>
        <end position="46"/>
    </location>
</feature>
<evidence type="ECO:0000313" key="4">
    <source>
        <dbReference type="Proteomes" id="UP000053989"/>
    </source>
</evidence>
<evidence type="ECO:0000256" key="1">
    <source>
        <dbReference type="SAM" id="MobiDB-lite"/>
    </source>
</evidence>
<dbReference type="STRING" id="1036808.A0A0C3EPE8"/>
<evidence type="ECO:0000256" key="2">
    <source>
        <dbReference type="SAM" id="Phobius"/>
    </source>
</evidence>
<dbReference type="HOGENOM" id="CLU_121057_0_0_1"/>
<accession>A0A0C3EPE8</accession>
<name>A0A0C3EPE8_9AGAM</name>
<dbReference type="AlphaFoldDB" id="A0A0C3EPE8"/>
<dbReference type="OrthoDB" id="2564984at2759"/>